<dbReference type="EMBL" id="SHOA02000013">
    <property type="protein sequence ID" value="TDH65578.1"/>
    <property type="molecule type" value="Genomic_DNA"/>
</dbReference>
<keyword evidence="2 3" id="KW-0040">ANK repeat</keyword>
<keyword evidence="5" id="KW-1185">Reference proteome</keyword>
<dbReference type="KEGG" id="blac:94350455"/>
<evidence type="ECO:0000256" key="2">
    <source>
        <dbReference type="ARBA" id="ARBA00023043"/>
    </source>
</evidence>
<dbReference type="PANTHER" id="PTHR24198">
    <property type="entry name" value="ANKYRIN REPEAT AND PROTEIN KINASE DOMAIN-CONTAINING PROTEIN"/>
    <property type="match status" value="1"/>
</dbReference>
<dbReference type="Pfam" id="PF12796">
    <property type="entry name" value="Ank_2"/>
    <property type="match status" value="2"/>
</dbReference>
<name>A0A976IB52_BRELC</name>
<feature type="repeat" description="ANK" evidence="3">
    <location>
        <begin position="249"/>
        <end position="273"/>
    </location>
</feature>
<evidence type="ECO:0000256" key="3">
    <source>
        <dbReference type="PROSITE-ProRule" id="PRU00023"/>
    </source>
</evidence>
<dbReference type="AlphaFoldDB" id="A0A976IB52"/>
<gene>
    <name evidence="4" type="ORF">CCR75_006716</name>
</gene>
<organism evidence="4 5">
    <name type="scientific">Bremia lactucae</name>
    <name type="common">Lettuce downy mildew</name>
    <dbReference type="NCBI Taxonomy" id="4779"/>
    <lineage>
        <taxon>Eukaryota</taxon>
        <taxon>Sar</taxon>
        <taxon>Stramenopiles</taxon>
        <taxon>Oomycota</taxon>
        <taxon>Peronosporomycetes</taxon>
        <taxon>Peronosporales</taxon>
        <taxon>Peronosporaceae</taxon>
        <taxon>Bremia</taxon>
    </lineage>
</organism>
<proteinExistence type="predicted"/>
<dbReference type="PROSITE" id="PS50088">
    <property type="entry name" value="ANK_REPEAT"/>
    <property type="match status" value="2"/>
</dbReference>
<dbReference type="InterPro" id="IPR036770">
    <property type="entry name" value="Ankyrin_rpt-contain_sf"/>
</dbReference>
<dbReference type="SMART" id="SM00248">
    <property type="entry name" value="ANK"/>
    <property type="match status" value="5"/>
</dbReference>
<dbReference type="RefSeq" id="XP_067815077.1">
    <property type="nucleotide sequence ID" value="XM_067964784.1"/>
</dbReference>
<feature type="repeat" description="ANK" evidence="3">
    <location>
        <begin position="164"/>
        <end position="189"/>
    </location>
</feature>
<dbReference type="Proteomes" id="UP000294530">
    <property type="component" value="Unassembled WGS sequence"/>
</dbReference>
<protein>
    <submittedName>
        <fullName evidence="4">Uncharacterized protein</fullName>
    </submittedName>
</protein>
<dbReference type="GeneID" id="94350455"/>
<dbReference type="PROSITE" id="PS50297">
    <property type="entry name" value="ANK_REP_REGION"/>
    <property type="match status" value="2"/>
</dbReference>
<evidence type="ECO:0000256" key="1">
    <source>
        <dbReference type="ARBA" id="ARBA00022737"/>
    </source>
</evidence>
<dbReference type="InterPro" id="IPR002110">
    <property type="entry name" value="Ankyrin_rpt"/>
</dbReference>
<keyword evidence="1" id="KW-0677">Repeat</keyword>
<dbReference type="OrthoDB" id="341259at2759"/>
<evidence type="ECO:0000313" key="5">
    <source>
        <dbReference type="Proteomes" id="UP000294530"/>
    </source>
</evidence>
<dbReference type="SUPFAM" id="SSF48403">
    <property type="entry name" value="Ankyrin repeat"/>
    <property type="match status" value="1"/>
</dbReference>
<sequence length="340" mass="37244">MTEEVESITAALSLSNPSARIDVLDKVRQSVLSGNVKEFLTAVGDIGDKSPLVYLMDWLHIWQQEYEAFVQVLDADEESMRHFAPTVAKQYMNEIEAEATRLLKGFRTITAVLIQQLGISNVDSVIDRHGWTLLMQAANLGLSEMTQELVTSKANVNYCGTSEDDLNPLYLAIESEHTDVALLLLQRGAIESSTKVVKHSAIEKDDGSEDVCIIEEDCALFQACRFGLVNVVKEMLALGVDVNFALPSTGDRALHVAVMSDRKDVVELLVNWGKIDVNALNKSGQTCLFGCSDVELVKLLVILSSVDPNIKDVDCETALSIAQALGDESVVEYLATVTHL</sequence>
<accession>A0A976IB52</accession>
<comment type="caution">
    <text evidence="4">The sequence shown here is derived from an EMBL/GenBank/DDBJ whole genome shotgun (WGS) entry which is preliminary data.</text>
</comment>
<evidence type="ECO:0000313" key="4">
    <source>
        <dbReference type="EMBL" id="TDH65578.1"/>
    </source>
</evidence>
<dbReference type="Gene3D" id="1.25.40.20">
    <property type="entry name" value="Ankyrin repeat-containing domain"/>
    <property type="match status" value="2"/>
</dbReference>
<dbReference type="PANTHER" id="PTHR24198:SF165">
    <property type="entry name" value="ANKYRIN REPEAT-CONTAINING PROTEIN-RELATED"/>
    <property type="match status" value="1"/>
</dbReference>
<reference evidence="4 5" key="1">
    <citation type="journal article" date="2021" name="Genome Biol.">
        <title>AFLAP: assembly-free linkage analysis pipeline using k-mers from genome sequencing data.</title>
        <authorList>
            <person name="Fletcher K."/>
            <person name="Zhang L."/>
            <person name="Gil J."/>
            <person name="Han R."/>
            <person name="Cavanaugh K."/>
            <person name="Michelmore R."/>
        </authorList>
    </citation>
    <scope>NUCLEOTIDE SEQUENCE [LARGE SCALE GENOMIC DNA]</scope>
    <source>
        <strain evidence="4 5">SF5</strain>
    </source>
</reference>